<evidence type="ECO:0000313" key="1">
    <source>
        <dbReference type="EMBL" id="EYC52973.1"/>
    </source>
</evidence>
<sequence>MHHAAHALWGIGLSMVQECIKAHGEPITLLADQPAGNALGRAQRVGIWCTLPHQFAARRSTLNRFS</sequence>
<dbReference type="STRING" id="1458275.AZ34_15920"/>
<name>A0A016XP34_9BURK</name>
<dbReference type="EMBL" id="JEMG01000001">
    <property type="protein sequence ID" value="EYC52973.1"/>
    <property type="molecule type" value="Genomic_DNA"/>
</dbReference>
<dbReference type="Proteomes" id="UP000023268">
    <property type="component" value="Unassembled WGS sequence"/>
</dbReference>
<comment type="caution">
    <text evidence="1">The sequence shown here is derived from an EMBL/GenBank/DDBJ whole genome shotgun (WGS) entry which is preliminary data.</text>
</comment>
<dbReference type="AlphaFoldDB" id="A0A016XP34"/>
<proteinExistence type="predicted"/>
<gene>
    <name evidence="1" type="ORF">AZ34_15920</name>
</gene>
<accession>A0A016XP34</accession>
<reference evidence="1 2" key="1">
    <citation type="submission" date="2014-02" db="EMBL/GenBank/DDBJ databases">
        <title>Draft Genome of Hylemonella gracilis isolated from the Niagara River.</title>
        <authorList>
            <person name="Pawlowski D.R."/>
            <person name="Koudelka G.B."/>
        </authorList>
    </citation>
    <scope>NUCLEOTIDE SEQUENCE [LARGE SCALE GENOMIC DNA]</scope>
    <source>
        <strain evidence="1 2">Niagara R</strain>
    </source>
</reference>
<protein>
    <submittedName>
        <fullName evidence="1">Uncharacterized protein</fullName>
    </submittedName>
</protein>
<evidence type="ECO:0000313" key="2">
    <source>
        <dbReference type="Proteomes" id="UP000023268"/>
    </source>
</evidence>
<organism evidence="1 2">
    <name type="scientific">Hylemonella gracilis str. Niagara R</name>
    <dbReference type="NCBI Taxonomy" id="1458275"/>
    <lineage>
        <taxon>Bacteria</taxon>
        <taxon>Pseudomonadati</taxon>
        <taxon>Pseudomonadota</taxon>
        <taxon>Betaproteobacteria</taxon>
        <taxon>Burkholderiales</taxon>
        <taxon>Comamonadaceae</taxon>
        <taxon>Hylemonella</taxon>
    </lineage>
</organism>